<gene>
    <name evidence="1" type="ORF">LPC04_04210</name>
</gene>
<evidence type="ECO:0000313" key="1">
    <source>
        <dbReference type="EMBL" id="MCK9684907.1"/>
    </source>
</evidence>
<organism evidence="1 2">
    <name type="scientific">Scleromatobacter humisilvae</name>
    <dbReference type="NCBI Taxonomy" id="2897159"/>
    <lineage>
        <taxon>Bacteria</taxon>
        <taxon>Pseudomonadati</taxon>
        <taxon>Pseudomonadota</taxon>
        <taxon>Betaproteobacteria</taxon>
        <taxon>Burkholderiales</taxon>
        <taxon>Sphaerotilaceae</taxon>
        <taxon>Scleromatobacter</taxon>
    </lineage>
</organism>
<sequence length="184" mass="20046">MNVWELRCANINDYAMVVPSELDLLDGLFEIDGRPLDWKSIPIVDYADSRSRGKHKRPVADVATIGPGAFVLSRRAFDVLGAFLGQFGQLLEVQTAGGGEFRHLYNVTNLVKCVDAERSAKSASGAVSSEVFYDLNVPRGPAVFKDPLTAAVRLYTNDPGRELIERLSADNGLTGIECGVPRGY</sequence>
<accession>A0A9X1YIB1</accession>
<dbReference type="RefSeq" id="WP_275680929.1">
    <property type="nucleotide sequence ID" value="NZ_JAJLJH010000001.1"/>
</dbReference>
<reference evidence="1" key="1">
    <citation type="submission" date="2021-11" db="EMBL/GenBank/DDBJ databases">
        <title>BS-T2-15 a new species belonging to the Comamonadaceae family isolated from the soil of a French oak forest.</title>
        <authorList>
            <person name="Mieszkin S."/>
            <person name="Alain K."/>
        </authorList>
    </citation>
    <scope>NUCLEOTIDE SEQUENCE</scope>
    <source>
        <strain evidence="1">BS-T2-15</strain>
    </source>
</reference>
<evidence type="ECO:0000313" key="2">
    <source>
        <dbReference type="Proteomes" id="UP001139353"/>
    </source>
</evidence>
<comment type="caution">
    <text evidence="1">The sequence shown here is derived from an EMBL/GenBank/DDBJ whole genome shotgun (WGS) entry which is preliminary data.</text>
</comment>
<keyword evidence="2" id="KW-1185">Reference proteome</keyword>
<dbReference type="EMBL" id="JAJLJH010000001">
    <property type="protein sequence ID" value="MCK9684907.1"/>
    <property type="molecule type" value="Genomic_DNA"/>
</dbReference>
<protein>
    <submittedName>
        <fullName evidence="1">Uncharacterized protein</fullName>
    </submittedName>
</protein>
<dbReference type="Proteomes" id="UP001139353">
    <property type="component" value="Unassembled WGS sequence"/>
</dbReference>
<name>A0A9X1YIB1_9BURK</name>
<proteinExistence type="predicted"/>
<dbReference type="AlphaFoldDB" id="A0A9X1YIB1"/>